<gene>
    <name evidence="1" type="ORF">ANN_06939</name>
</gene>
<organism evidence="1 2">
    <name type="scientific">Periplaneta americana</name>
    <name type="common">American cockroach</name>
    <name type="synonym">Blatta americana</name>
    <dbReference type="NCBI Taxonomy" id="6978"/>
    <lineage>
        <taxon>Eukaryota</taxon>
        <taxon>Metazoa</taxon>
        <taxon>Ecdysozoa</taxon>
        <taxon>Arthropoda</taxon>
        <taxon>Hexapoda</taxon>
        <taxon>Insecta</taxon>
        <taxon>Pterygota</taxon>
        <taxon>Neoptera</taxon>
        <taxon>Polyneoptera</taxon>
        <taxon>Dictyoptera</taxon>
        <taxon>Blattodea</taxon>
        <taxon>Blattoidea</taxon>
        <taxon>Blattidae</taxon>
        <taxon>Blattinae</taxon>
        <taxon>Periplaneta</taxon>
    </lineage>
</organism>
<comment type="caution">
    <text evidence="1">The sequence shown here is derived from an EMBL/GenBank/DDBJ whole genome shotgun (WGS) entry which is preliminary data.</text>
</comment>
<evidence type="ECO:0000313" key="1">
    <source>
        <dbReference type="EMBL" id="KAJ4445138.1"/>
    </source>
</evidence>
<evidence type="ECO:0000313" key="2">
    <source>
        <dbReference type="Proteomes" id="UP001148838"/>
    </source>
</evidence>
<protein>
    <submittedName>
        <fullName evidence="1">Uncharacterized protein</fullName>
    </submittedName>
</protein>
<keyword evidence="2" id="KW-1185">Reference proteome</keyword>
<sequence length="70" mass="8197">MIEKVRQMLAQDRRLTLRLTAEELDISKDTVHTIVRDDLVFGHMTSYDLTVELSIQCFFGRPKDLFLLGR</sequence>
<dbReference type="EMBL" id="JAJSOF020000011">
    <property type="protein sequence ID" value="KAJ4445138.1"/>
    <property type="molecule type" value="Genomic_DNA"/>
</dbReference>
<accession>A0ABQ8TEV9</accession>
<proteinExistence type="predicted"/>
<name>A0ABQ8TEV9_PERAM</name>
<dbReference type="Proteomes" id="UP001148838">
    <property type="component" value="Unassembled WGS sequence"/>
</dbReference>
<reference evidence="1 2" key="1">
    <citation type="journal article" date="2022" name="Allergy">
        <title>Genome assembly and annotation of Periplaneta americana reveal a comprehensive cockroach allergen profile.</title>
        <authorList>
            <person name="Wang L."/>
            <person name="Xiong Q."/>
            <person name="Saelim N."/>
            <person name="Wang L."/>
            <person name="Nong W."/>
            <person name="Wan A.T."/>
            <person name="Shi M."/>
            <person name="Liu X."/>
            <person name="Cao Q."/>
            <person name="Hui J.H.L."/>
            <person name="Sookrung N."/>
            <person name="Leung T.F."/>
            <person name="Tungtrongchitr A."/>
            <person name="Tsui S.K.W."/>
        </authorList>
    </citation>
    <scope>NUCLEOTIDE SEQUENCE [LARGE SCALE GENOMIC DNA]</scope>
    <source>
        <strain evidence="1">PWHHKU_190912</strain>
    </source>
</reference>